<feature type="transmembrane region" description="Helical" evidence="1">
    <location>
        <begin position="21"/>
        <end position="43"/>
    </location>
</feature>
<name>A0AAP0EIH3_9MAGN</name>
<feature type="chain" id="PRO_5043029657" evidence="2">
    <location>
        <begin position="16"/>
        <end position="87"/>
    </location>
</feature>
<keyword evidence="1" id="KW-0812">Transmembrane</keyword>
<accession>A0AAP0EIH3</accession>
<reference evidence="3 4" key="1">
    <citation type="submission" date="2024-01" db="EMBL/GenBank/DDBJ databases">
        <title>Genome assemblies of Stephania.</title>
        <authorList>
            <person name="Yang L."/>
        </authorList>
    </citation>
    <scope>NUCLEOTIDE SEQUENCE [LARGE SCALE GENOMIC DNA]</scope>
    <source>
        <strain evidence="3">JXDWG</strain>
        <tissue evidence="3">Leaf</tissue>
    </source>
</reference>
<sequence>MFEIFNLVLDLLALACIDEPVPFSIFGTSGAEMLLFFLFFAGFSGEGEGMLVFCCLDFVIVRVWEECAKTRMLMFGCFLGRYETQSG</sequence>
<keyword evidence="1" id="KW-1133">Transmembrane helix</keyword>
<evidence type="ECO:0000256" key="1">
    <source>
        <dbReference type="SAM" id="Phobius"/>
    </source>
</evidence>
<organism evidence="3 4">
    <name type="scientific">Stephania cephalantha</name>
    <dbReference type="NCBI Taxonomy" id="152367"/>
    <lineage>
        <taxon>Eukaryota</taxon>
        <taxon>Viridiplantae</taxon>
        <taxon>Streptophyta</taxon>
        <taxon>Embryophyta</taxon>
        <taxon>Tracheophyta</taxon>
        <taxon>Spermatophyta</taxon>
        <taxon>Magnoliopsida</taxon>
        <taxon>Ranunculales</taxon>
        <taxon>Menispermaceae</taxon>
        <taxon>Menispermoideae</taxon>
        <taxon>Cissampelideae</taxon>
        <taxon>Stephania</taxon>
    </lineage>
</organism>
<keyword evidence="4" id="KW-1185">Reference proteome</keyword>
<gene>
    <name evidence="3" type="ORF">Scep_025585</name>
</gene>
<dbReference type="Proteomes" id="UP001419268">
    <property type="component" value="Unassembled WGS sequence"/>
</dbReference>
<feature type="signal peptide" evidence="2">
    <location>
        <begin position="1"/>
        <end position="15"/>
    </location>
</feature>
<dbReference type="AlphaFoldDB" id="A0AAP0EIH3"/>
<comment type="caution">
    <text evidence="3">The sequence shown here is derived from an EMBL/GenBank/DDBJ whole genome shotgun (WGS) entry which is preliminary data.</text>
</comment>
<evidence type="ECO:0000256" key="2">
    <source>
        <dbReference type="SAM" id="SignalP"/>
    </source>
</evidence>
<protein>
    <submittedName>
        <fullName evidence="3">Uncharacterized protein</fullName>
    </submittedName>
</protein>
<evidence type="ECO:0000313" key="4">
    <source>
        <dbReference type="Proteomes" id="UP001419268"/>
    </source>
</evidence>
<evidence type="ECO:0000313" key="3">
    <source>
        <dbReference type="EMBL" id="KAK9094116.1"/>
    </source>
</evidence>
<proteinExistence type="predicted"/>
<keyword evidence="1" id="KW-0472">Membrane</keyword>
<dbReference type="EMBL" id="JBBNAG010000011">
    <property type="protein sequence ID" value="KAK9094116.1"/>
    <property type="molecule type" value="Genomic_DNA"/>
</dbReference>
<keyword evidence="2" id="KW-0732">Signal</keyword>